<dbReference type="CDD" id="cd03496">
    <property type="entry name" value="SQR_TypeC_CybS"/>
    <property type="match status" value="1"/>
</dbReference>
<proteinExistence type="inferred from homology"/>
<evidence type="ECO:0000313" key="13">
    <source>
        <dbReference type="EMBL" id="KZZ86810.1"/>
    </source>
</evidence>
<dbReference type="GO" id="GO:0098796">
    <property type="term" value="C:membrane protein complex"/>
    <property type="evidence" value="ECO:0007669"/>
    <property type="project" value="UniProtKB-ARBA"/>
</dbReference>
<keyword evidence="5 12" id="KW-0999">Mitochondrion inner membrane</keyword>
<evidence type="ECO:0000256" key="3">
    <source>
        <dbReference type="ARBA" id="ARBA00022448"/>
    </source>
</evidence>
<evidence type="ECO:0000256" key="4">
    <source>
        <dbReference type="ARBA" id="ARBA00022692"/>
    </source>
</evidence>
<dbReference type="Pfam" id="PF05328">
    <property type="entry name" value="CybS"/>
    <property type="match status" value="1"/>
</dbReference>
<keyword evidence="3" id="KW-0813">Transport</keyword>
<keyword evidence="14" id="KW-1185">Reference proteome</keyword>
<dbReference type="GO" id="GO:0006099">
    <property type="term" value="P:tricarboxylic acid cycle"/>
    <property type="evidence" value="ECO:0007669"/>
    <property type="project" value="TreeGrafter"/>
</dbReference>
<dbReference type="VEuPathDB" id="FungiDB:AAP_06212"/>
<name>A0A166MZ42_9EURO</name>
<evidence type="ECO:0000256" key="12">
    <source>
        <dbReference type="RuleBase" id="RU364031"/>
    </source>
</evidence>
<dbReference type="FunFam" id="1.20.1300.10:FF:000007">
    <property type="entry name" value="Succinate dehydrogenase [ubiquinone] cytochrome b small subunit"/>
    <property type="match status" value="1"/>
</dbReference>
<sequence length="190" mass="20395">MASLFRPTAASMGIMRQSCRSMAKGPHMGAAAFVSRSSIMSVVSSQNAFQRSGFQTSSKRDLLPPLPQKLPGTVNDPAPLPEVHPSEGSYHWTFERIIAASLLPLAAAPFAGASLNPIMDSILCSVLVLHIHSGFQSIICDYVPPNRVPKSATLFKWGLRAGTLTVAVGLYEFETNDIGLTAAIKKIWNA</sequence>
<keyword evidence="4" id="KW-0812">Transmembrane</keyword>
<feature type="binding site" description="axial binding residue" evidence="11">
    <location>
        <position position="130"/>
    </location>
    <ligand>
        <name>heme b</name>
        <dbReference type="ChEBI" id="CHEBI:60344"/>
        <note>ligand shared with SDHC</note>
    </ligand>
    <ligandPart>
        <name>Fe</name>
        <dbReference type="ChEBI" id="CHEBI:18248"/>
    </ligandPart>
</feature>
<comment type="similarity">
    <text evidence="2 12">Belongs to the CybS family.</text>
</comment>
<dbReference type="Gene3D" id="1.20.1300.10">
    <property type="entry name" value="Fumarate reductase/succinate dehydrogenase, transmembrane subunit"/>
    <property type="match status" value="1"/>
</dbReference>
<keyword evidence="11" id="KW-0408">Iron</keyword>
<evidence type="ECO:0000256" key="7">
    <source>
        <dbReference type="ARBA" id="ARBA00022989"/>
    </source>
</evidence>
<dbReference type="Proteomes" id="UP000242877">
    <property type="component" value="Unassembled WGS sequence"/>
</dbReference>
<dbReference type="SUPFAM" id="SSF81343">
    <property type="entry name" value="Fumarate reductase respiratory complex transmembrane subunits"/>
    <property type="match status" value="1"/>
</dbReference>
<gene>
    <name evidence="13" type="ORF">AAP_06212</name>
</gene>
<evidence type="ECO:0000256" key="9">
    <source>
        <dbReference type="ARBA" id="ARBA00023136"/>
    </source>
</evidence>
<accession>A0A166MZ42</accession>
<dbReference type="PANTHER" id="PTHR13337">
    <property type="entry name" value="SUCCINATE DEHYDROGENASE"/>
    <property type="match status" value="1"/>
</dbReference>
<dbReference type="OrthoDB" id="18577at2759"/>
<evidence type="ECO:0000256" key="10">
    <source>
        <dbReference type="PIRSR" id="PIRSR607992-1"/>
    </source>
</evidence>
<evidence type="ECO:0000256" key="2">
    <source>
        <dbReference type="ARBA" id="ARBA00007294"/>
    </source>
</evidence>
<evidence type="ECO:0000256" key="6">
    <source>
        <dbReference type="ARBA" id="ARBA00022946"/>
    </source>
</evidence>
<keyword evidence="9 12" id="KW-0472">Membrane</keyword>
<dbReference type="GO" id="GO:0020037">
    <property type="term" value="F:heme binding"/>
    <property type="evidence" value="ECO:0007669"/>
    <property type="project" value="TreeGrafter"/>
</dbReference>
<comment type="caution">
    <text evidence="13">The sequence shown here is derived from an EMBL/GenBank/DDBJ whole genome shotgun (WGS) entry which is preliminary data.</text>
</comment>
<dbReference type="GO" id="GO:0046872">
    <property type="term" value="F:metal ion binding"/>
    <property type="evidence" value="ECO:0007669"/>
    <property type="project" value="UniProtKB-KW"/>
</dbReference>
<keyword evidence="11" id="KW-0479">Metal-binding</keyword>
<dbReference type="GO" id="GO:0006121">
    <property type="term" value="P:mitochondrial electron transport, succinate to ubiquinone"/>
    <property type="evidence" value="ECO:0007669"/>
    <property type="project" value="TreeGrafter"/>
</dbReference>
<evidence type="ECO:0000256" key="11">
    <source>
        <dbReference type="PIRSR" id="PIRSR607992-2"/>
    </source>
</evidence>
<keyword evidence="6 12" id="KW-0809">Transit peptide</keyword>
<feature type="binding site" evidence="10">
    <location>
        <position position="142"/>
    </location>
    <ligand>
        <name>a ubiquinone</name>
        <dbReference type="ChEBI" id="CHEBI:16389"/>
        <note>ligand shared with IP/SDHB</note>
    </ligand>
</feature>
<evidence type="ECO:0000256" key="5">
    <source>
        <dbReference type="ARBA" id="ARBA00022792"/>
    </source>
</evidence>
<dbReference type="EMBL" id="AZGZ01000047">
    <property type="protein sequence ID" value="KZZ86810.1"/>
    <property type="molecule type" value="Genomic_DNA"/>
</dbReference>
<evidence type="ECO:0000313" key="14">
    <source>
        <dbReference type="Proteomes" id="UP000242877"/>
    </source>
</evidence>
<dbReference type="InterPro" id="IPR034804">
    <property type="entry name" value="SQR/QFR_C/D"/>
</dbReference>
<dbReference type="AlphaFoldDB" id="A0A166MZ42"/>
<dbReference type="GO" id="GO:0005743">
    <property type="term" value="C:mitochondrial inner membrane"/>
    <property type="evidence" value="ECO:0007669"/>
    <property type="project" value="UniProtKB-SubCell"/>
</dbReference>
<keyword evidence="8 12" id="KW-0496">Mitochondrion</keyword>
<organism evidence="13 14">
    <name type="scientific">Ascosphaera apis ARSEF 7405</name>
    <dbReference type="NCBI Taxonomy" id="392613"/>
    <lineage>
        <taxon>Eukaryota</taxon>
        <taxon>Fungi</taxon>
        <taxon>Dikarya</taxon>
        <taxon>Ascomycota</taxon>
        <taxon>Pezizomycotina</taxon>
        <taxon>Eurotiomycetes</taxon>
        <taxon>Eurotiomycetidae</taxon>
        <taxon>Onygenales</taxon>
        <taxon>Ascosphaeraceae</taxon>
        <taxon>Ascosphaera</taxon>
    </lineage>
</organism>
<dbReference type="GO" id="GO:0048039">
    <property type="term" value="F:ubiquinone binding"/>
    <property type="evidence" value="ECO:0007669"/>
    <property type="project" value="TreeGrafter"/>
</dbReference>
<evidence type="ECO:0000256" key="1">
    <source>
        <dbReference type="ARBA" id="ARBA00004448"/>
    </source>
</evidence>
<protein>
    <recommendedName>
        <fullName evidence="12">Succinate dehydrogenase [ubiquinone] cytochrome b small subunit</fullName>
    </recommendedName>
</protein>
<dbReference type="InterPro" id="IPR007992">
    <property type="entry name" value="CybS"/>
</dbReference>
<dbReference type="PANTHER" id="PTHR13337:SF2">
    <property type="entry name" value="SUCCINATE DEHYDROGENASE [UBIQUINONE] CYTOCHROME B SMALL SUBUNIT, MITOCHONDRIAL"/>
    <property type="match status" value="1"/>
</dbReference>
<comment type="subcellular location">
    <subcellularLocation>
        <location evidence="1 12">Mitochondrion inner membrane</location>
        <topology evidence="1 12">Multi-pass membrane protein</topology>
    </subcellularLocation>
</comment>
<keyword evidence="7" id="KW-1133">Transmembrane helix</keyword>
<evidence type="ECO:0000256" key="8">
    <source>
        <dbReference type="ARBA" id="ARBA00023128"/>
    </source>
</evidence>
<reference evidence="13 14" key="1">
    <citation type="journal article" date="2016" name="Genome Biol. Evol.">
        <title>Divergent and convergent evolution of fungal pathogenicity.</title>
        <authorList>
            <person name="Shang Y."/>
            <person name="Xiao G."/>
            <person name="Zheng P."/>
            <person name="Cen K."/>
            <person name="Zhan S."/>
            <person name="Wang C."/>
        </authorList>
    </citation>
    <scope>NUCLEOTIDE SEQUENCE [LARGE SCALE GENOMIC DNA]</scope>
    <source>
        <strain evidence="13 14">ARSEF 7405</strain>
    </source>
</reference>